<comment type="caution">
    <text evidence="6">The sequence shown here is derived from an EMBL/GenBank/DDBJ whole genome shotgun (WGS) entry which is preliminary data.</text>
</comment>
<name>A0ABR0KUZ0_9PEZI</name>
<dbReference type="Gene3D" id="1.20.1250.20">
    <property type="entry name" value="MFS general substrate transporter like domains"/>
    <property type="match status" value="1"/>
</dbReference>
<organism evidence="6 7">
    <name type="scientific">Cryomyces antarcticus</name>
    <dbReference type="NCBI Taxonomy" id="329879"/>
    <lineage>
        <taxon>Eukaryota</taxon>
        <taxon>Fungi</taxon>
        <taxon>Dikarya</taxon>
        <taxon>Ascomycota</taxon>
        <taxon>Pezizomycotina</taxon>
        <taxon>Dothideomycetes</taxon>
        <taxon>Dothideomycetes incertae sedis</taxon>
        <taxon>Cryomyces</taxon>
    </lineage>
</organism>
<feature type="transmembrane region" description="Helical" evidence="5">
    <location>
        <begin position="172"/>
        <end position="189"/>
    </location>
</feature>
<gene>
    <name evidence="6" type="ORF">LTR16_000015</name>
</gene>
<dbReference type="InterPro" id="IPR005828">
    <property type="entry name" value="MFS_sugar_transport-like"/>
</dbReference>
<dbReference type="Proteomes" id="UP001357485">
    <property type="component" value="Unassembled WGS sequence"/>
</dbReference>
<reference evidence="6 7" key="1">
    <citation type="submission" date="2023-08" db="EMBL/GenBank/DDBJ databases">
        <title>Black Yeasts Isolated from many extreme environments.</title>
        <authorList>
            <person name="Coleine C."/>
            <person name="Stajich J.E."/>
            <person name="Selbmann L."/>
        </authorList>
    </citation>
    <scope>NUCLEOTIDE SEQUENCE [LARGE SCALE GENOMIC DNA]</scope>
    <source>
        <strain evidence="6 7">CCFEE 536</strain>
    </source>
</reference>
<protein>
    <recommendedName>
        <fullName evidence="8">Major facilitator superfamily (MFS) profile domain-containing protein</fullName>
    </recommendedName>
</protein>
<evidence type="ECO:0000256" key="5">
    <source>
        <dbReference type="SAM" id="Phobius"/>
    </source>
</evidence>
<feature type="transmembrane region" description="Helical" evidence="5">
    <location>
        <begin position="70"/>
        <end position="88"/>
    </location>
</feature>
<keyword evidence="7" id="KW-1185">Reference proteome</keyword>
<dbReference type="EMBL" id="JAVRRA010024618">
    <property type="protein sequence ID" value="KAK5132135.1"/>
    <property type="molecule type" value="Genomic_DNA"/>
</dbReference>
<accession>A0ABR0KUZ0</accession>
<dbReference type="PANTHER" id="PTHR48022">
    <property type="entry name" value="PLASTIDIC GLUCOSE TRANSPORTER 4"/>
    <property type="match status" value="1"/>
</dbReference>
<keyword evidence="4 5" id="KW-0472">Membrane</keyword>
<evidence type="ECO:0000256" key="4">
    <source>
        <dbReference type="ARBA" id="ARBA00023136"/>
    </source>
</evidence>
<dbReference type="PANTHER" id="PTHR48022:SF5">
    <property type="entry name" value="ALPHA-GLUCOSIDES PERMEASE MPH2-RELATED"/>
    <property type="match status" value="1"/>
</dbReference>
<keyword evidence="3 5" id="KW-1133">Transmembrane helix</keyword>
<evidence type="ECO:0008006" key="8">
    <source>
        <dbReference type="Google" id="ProtNLM"/>
    </source>
</evidence>
<sequence>MVIHTNELEKEPSSDTSYWDCFKGTDLRRTEIACMAWGIQKLCGSEITGAASQFLVQAGPDAENAFDLTMGQYALGAFGTMGAWALMLRFGRRPSNTGAVWGLRSLVLVYTFLYDVTVGPVRYCLVAGISSARLRSKTIVLARNFYKITQIFNCIVTPRMLNPTAWPLRGKAGFFWAGACGLCFLWIYFRLPEPKGKTSAELNVLFERRVSARTLATTKADPLPGDTVEAR</sequence>
<dbReference type="SUPFAM" id="SSF103473">
    <property type="entry name" value="MFS general substrate transporter"/>
    <property type="match status" value="1"/>
</dbReference>
<proteinExistence type="predicted"/>
<evidence type="ECO:0000256" key="1">
    <source>
        <dbReference type="ARBA" id="ARBA00004141"/>
    </source>
</evidence>
<dbReference type="InterPro" id="IPR050360">
    <property type="entry name" value="MFS_Sugar_Transporters"/>
</dbReference>
<feature type="transmembrane region" description="Helical" evidence="5">
    <location>
        <begin position="95"/>
        <end position="113"/>
    </location>
</feature>
<dbReference type="Pfam" id="PF00083">
    <property type="entry name" value="Sugar_tr"/>
    <property type="match status" value="2"/>
</dbReference>
<evidence type="ECO:0000256" key="3">
    <source>
        <dbReference type="ARBA" id="ARBA00022989"/>
    </source>
</evidence>
<evidence type="ECO:0000313" key="7">
    <source>
        <dbReference type="Proteomes" id="UP001357485"/>
    </source>
</evidence>
<keyword evidence="2 5" id="KW-0812">Transmembrane</keyword>
<evidence type="ECO:0000256" key="2">
    <source>
        <dbReference type="ARBA" id="ARBA00022692"/>
    </source>
</evidence>
<dbReference type="InterPro" id="IPR036259">
    <property type="entry name" value="MFS_trans_sf"/>
</dbReference>
<evidence type="ECO:0000313" key="6">
    <source>
        <dbReference type="EMBL" id="KAK5132135.1"/>
    </source>
</evidence>
<comment type="subcellular location">
    <subcellularLocation>
        <location evidence="1">Membrane</location>
        <topology evidence="1">Multi-pass membrane protein</topology>
    </subcellularLocation>
</comment>